<evidence type="ECO:0000313" key="12">
    <source>
        <dbReference type="Proteomes" id="UP001500067"/>
    </source>
</evidence>
<comment type="catalytic activity">
    <reaction evidence="9">
        <text>5-amino-6-(5-phospho-D-ribitylamino)uracil + NADP(+) = 5-amino-6-(5-phospho-D-ribosylamino)uracil + NADPH + H(+)</text>
        <dbReference type="Rhea" id="RHEA:17845"/>
        <dbReference type="ChEBI" id="CHEBI:15378"/>
        <dbReference type="ChEBI" id="CHEBI:57783"/>
        <dbReference type="ChEBI" id="CHEBI:58349"/>
        <dbReference type="ChEBI" id="CHEBI:58421"/>
        <dbReference type="ChEBI" id="CHEBI:58453"/>
        <dbReference type="EC" id="1.1.1.193"/>
    </reaction>
</comment>
<evidence type="ECO:0000256" key="7">
    <source>
        <dbReference type="ARBA" id="ARBA00023002"/>
    </source>
</evidence>
<organism evidence="11 12">
    <name type="scientific">Nemorincola caseinilytica</name>
    <dbReference type="NCBI Taxonomy" id="2054315"/>
    <lineage>
        <taxon>Bacteria</taxon>
        <taxon>Pseudomonadati</taxon>
        <taxon>Bacteroidota</taxon>
        <taxon>Chitinophagia</taxon>
        <taxon>Chitinophagales</taxon>
        <taxon>Chitinophagaceae</taxon>
        <taxon>Nemorincola</taxon>
    </lineage>
</organism>
<evidence type="ECO:0000256" key="4">
    <source>
        <dbReference type="ARBA" id="ARBA00005259"/>
    </source>
</evidence>
<dbReference type="InterPro" id="IPR024072">
    <property type="entry name" value="DHFR-like_dom_sf"/>
</dbReference>
<dbReference type="NCBIfam" id="TIGR00326">
    <property type="entry name" value="eubact_ribD"/>
    <property type="match status" value="1"/>
</dbReference>
<dbReference type="CDD" id="cd01284">
    <property type="entry name" value="Riboflavin_deaminase-reductase"/>
    <property type="match status" value="1"/>
</dbReference>
<keyword evidence="12" id="KW-1185">Reference proteome</keyword>
<dbReference type="PROSITE" id="PS51747">
    <property type="entry name" value="CYT_DCMP_DEAMINASES_2"/>
    <property type="match status" value="1"/>
</dbReference>
<accession>A0ABP8NC26</accession>
<evidence type="ECO:0000313" key="11">
    <source>
        <dbReference type="EMBL" id="GAA4462950.1"/>
    </source>
</evidence>
<dbReference type="Proteomes" id="UP001500067">
    <property type="component" value="Unassembled WGS sequence"/>
</dbReference>
<evidence type="ECO:0000256" key="1">
    <source>
        <dbReference type="ARBA" id="ARBA00002151"/>
    </source>
</evidence>
<dbReference type="PIRSF" id="PIRSF006769">
    <property type="entry name" value="RibD"/>
    <property type="match status" value="1"/>
</dbReference>
<comment type="similarity">
    <text evidence="4 9">In the N-terminal section; belongs to the cytidine and deoxycytidylate deaminase family.</text>
</comment>
<comment type="pathway">
    <text evidence="2 9">Cofactor biosynthesis; riboflavin biosynthesis; 5-amino-6-(D-ribitylamino)uracil from GTP: step 2/4.</text>
</comment>
<dbReference type="PANTHER" id="PTHR38011">
    <property type="entry name" value="DIHYDROFOLATE REDUCTASE FAMILY PROTEIN (AFU_ORTHOLOGUE AFUA_8G06820)"/>
    <property type="match status" value="1"/>
</dbReference>
<keyword evidence="9" id="KW-0378">Hydrolase</keyword>
<evidence type="ECO:0000259" key="10">
    <source>
        <dbReference type="PROSITE" id="PS51747"/>
    </source>
</evidence>
<evidence type="ECO:0000256" key="2">
    <source>
        <dbReference type="ARBA" id="ARBA00004882"/>
    </source>
</evidence>
<evidence type="ECO:0000256" key="8">
    <source>
        <dbReference type="ARBA" id="ARBA00023268"/>
    </source>
</evidence>
<dbReference type="EC" id="3.5.4.26" evidence="9"/>
<dbReference type="InterPro" id="IPR002125">
    <property type="entry name" value="CMP_dCMP_dom"/>
</dbReference>
<dbReference type="Gene3D" id="3.40.430.10">
    <property type="entry name" value="Dihydrofolate Reductase, subunit A"/>
    <property type="match status" value="1"/>
</dbReference>
<proteinExistence type="inferred from homology"/>
<gene>
    <name evidence="11" type="primary">ribD</name>
    <name evidence="11" type="ORF">GCM10023093_10440</name>
</gene>
<protein>
    <recommendedName>
        <fullName evidence="9">Riboflavin biosynthesis protein RibD</fullName>
    </recommendedName>
    <domain>
        <recommendedName>
            <fullName evidence="9">Diaminohydroxyphosphoribosylaminopyrimidine deaminase</fullName>
            <shortName evidence="9">DRAP deaminase</shortName>
            <ecNumber evidence="9">3.5.4.26</ecNumber>
        </recommendedName>
        <alternativeName>
            <fullName evidence="9">Riboflavin-specific deaminase</fullName>
        </alternativeName>
    </domain>
    <domain>
        <recommendedName>
            <fullName evidence="9">5-amino-6-(5-phosphoribosylamino)uracil reductase</fullName>
            <ecNumber evidence="9">1.1.1.193</ecNumber>
        </recommendedName>
        <alternativeName>
            <fullName evidence="9">HTP reductase</fullName>
        </alternativeName>
    </domain>
</protein>
<dbReference type="SUPFAM" id="SSF53597">
    <property type="entry name" value="Dihydrofolate reductase-like"/>
    <property type="match status" value="1"/>
</dbReference>
<keyword evidence="8" id="KW-0511">Multifunctional enzyme</keyword>
<dbReference type="InterPro" id="IPR016193">
    <property type="entry name" value="Cytidine_deaminase-like"/>
</dbReference>
<feature type="domain" description="CMP/dCMP-type deaminase" evidence="10">
    <location>
        <begin position="1"/>
        <end position="127"/>
    </location>
</feature>
<keyword evidence="9" id="KW-0862">Zinc</keyword>
<dbReference type="InterPro" id="IPR002734">
    <property type="entry name" value="RibDG_C"/>
</dbReference>
<dbReference type="EC" id="1.1.1.193" evidence="9"/>
<comment type="pathway">
    <text evidence="3 9">Cofactor biosynthesis; riboflavin biosynthesis; 5-amino-6-(D-ribitylamino)uracil from GTP: step 3/4.</text>
</comment>
<keyword evidence="6 9" id="KW-0521">NADP</keyword>
<dbReference type="EMBL" id="BAABFA010000008">
    <property type="protein sequence ID" value="GAA4462950.1"/>
    <property type="molecule type" value="Genomic_DNA"/>
</dbReference>
<dbReference type="InterPro" id="IPR050765">
    <property type="entry name" value="Riboflavin_Biosynth_HTPR"/>
</dbReference>
<comment type="function">
    <text evidence="1 9">Converts 2,5-diamino-6-(ribosylamino)-4(3h)-pyrimidinone 5'-phosphate into 5-amino-6-(ribosylamino)-2,4(1h,3h)-pyrimidinedione 5'-phosphate.</text>
</comment>
<reference evidence="12" key="1">
    <citation type="journal article" date="2019" name="Int. J. Syst. Evol. Microbiol.">
        <title>The Global Catalogue of Microorganisms (GCM) 10K type strain sequencing project: providing services to taxonomists for standard genome sequencing and annotation.</title>
        <authorList>
            <consortium name="The Broad Institute Genomics Platform"/>
            <consortium name="The Broad Institute Genome Sequencing Center for Infectious Disease"/>
            <person name="Wu L."/>
            <person name="Ma J."/>
        </authorList>
    </citation>
    <scope>NUCLEOTIDE SEQUENCE [LARGE SCALE GENOMIC DNA]</scope>
    <source>
        <strain evidence="12">JCM 32105</strain>
    </source>
</reference>
<keyword evidence="9" id="KW-0686">Riboflavin biosynthesis</keyword>
<dbReference type="PANTHER" id="PTHR38011:SF7">
    <property type="entry name" value="2,5-DIAMINO-6-RIBOSYLAMINO-4(3H)-PYRIMIDINONE 5'-PHOSPHATE REDUCTASE"/>
    <property type="match status" value="1"/>
</dbReference>
<dbReference type="Gene3D" id="3.40.140.10">
    <property type="entry name" value="Cytidine Deaminase, domain 2"/>
    <property type="match status" value="1"/>
</dbReference>
<evidence type="ECO:0000256" key="3">
    <source>
        <dbReference type="ARBA" id="ARBA00004910"/>
    </source>
</evidence>
<dbReference type="Pfam" id="PF00383">
    <property type="entry name" value="dCMP_cyt_deam_1"/>
    <property type="match status" value="1"/>
</dbReference>
<comment type="caution">
    <text evidence="11">The sequence shown here is derived from an EMBL/GenBank/DDBJ whole genome shotgun (WGS) entry which is preliminary data.</text>
</comment>
<evidence type="ECO:0000256" key="9">
    <source>
        <dbReference type="PIRNR" id="PIRNR006769"/>
    </source>
</evidence>
<dbReference type="SUPFAM" id="SSF53927">
    <property type="entry name" value="Cytidine deaminase-like"/>
    <property type="match status" value="1"/>
</dbReference>
<dbReference type="Pfam" id="PF01872">
    <property type="entry name" value="RibD_C"/>
    <property type="match status" value="1"/>
</dbReference>
<comment type="cofactor">
    <cofactor evidence="9">
        <name>Zn(2+)</name>
        <dbReference type="ChEBI" id="CHEBI:29105"/>
    </cofactor>
    <text evidence="9">Binds 1 zinc ion.</text>
</comment>
<evidence type="ECO:0000256" key="6">
    <source>
        <dbReference type="ARBA" id="ARBA00022857"/>
    </source>
</evidence>
<name>A0ABP8NC26_9BACT</name>
<evidence type="ECO:0000256" key="5">
    <source>
        <dbReference type="ARBA" id="ARBA00007417"/>
    </source>
</evidence>
<dbReference type="InterPro" id="IPR004794">
    <property type="entry name" value="Eubact_RibD"/>
</dbReference>
<comment type="catalytic activity">
    <reaction evidence="9">
        <text>2,5-diamino-6-hydroxy-4-(5-phosphoribosylamino)-pyrimidine + H2O + H(+) = 5-amino-6-(5-phospho-D-ribosylamino)uracil + NH4(+)</text>
        <dbReference type="Rhea" id="RHEA:21868"/>
        <dbReference type="ChEBI" id="CHEBI:15377"/>
        <dbReference type="ChEBI" id="CHEBI:15378"/>
        <dbReference type="ChEBI" id="CHEBI:28938"/>
        <dbReference type="ChEBI" id="CHEBI:58453"/>
        <dbReference type="ChEBI" id="CHEBI:58614"/>
        <dbReference type="EC" id="3.5.4.26"/>
    </reaction>
</comment>
<sequence length="356" mass="39257">MSHEHYMQRCLQLAQQAKGHTAPNPMVGAVLVHSGRVIGEGWHHHYGAAHAEVNCLDNVAVQDKHLIPESTMYVSLEPCAHQGLTPPCALRLVAEKVKHVVIANKDPFARVNGKGIAMLEGAGIQVTTGIMEAEGLWVNRHFFCAHTHKRPYVILKWAQTADGYIGTTGRRSIQISGPESMALSHKWRTEEGAIMVGHTTALNDDPRLTARLHHGKQPLRIALDRDLSLPSTHHLFDEDAATWIVNERDETIAGNVHYIQLPFDEQLLPALLTRLYDAHILSVIVEGGAALHRSFIQQGLWDEARVITSPLQAGEGLAAAIPKGHVAAYTQQVGKDTLQIYTRRGSAYSYIQGQEL</sequence>
<keyword evidence="9" id="KW-0479">Metal-binding</keyword>
<keyword evidence="7 9" id="KW-0560">Oxidoreductase</keyword>
<dbReference type="RefSeq" id="WP_345079609.1">
    <property type="nucleotide sequence ID" value="NZ_BAABFA010000008.1"/>
</dbReference>
<comment type="similarity">
    <text evidence="5 9">In the C-terminal section; belongs to the HTP reductase family.</text>
</comment>